<dbReference type="GO" id="GO:0004672">
    <property type="term" value="F:protein kinase activity"/>
    <property type="evidence" value="ECO:0007669"/>
    <property type="project" value="InterPro"/>
</dbReference>
<dbReference type="CDD" id="cd00180">
    <property type="entry name" value="PKc"/>
    <property type="match status" value="1"/>
</dbReference>
<dbReference type="AlphaFoldDB" id="A0A545V6G1"/>
<keyword evidence="5" id="KW-0418">Kinase</keyword>
<feature type="compositionally biased region" description="Low complexity" evidence="3">
    <location>
        <begin position="1"/>
        <end position="14"/>
    </location>
</feature>
<dbReference type="EMBL" id="SPUK01000005">
    <property type="protein sequence ID" value="TQV97294.1"/>
    <property type="molecule type" value="Genomic_DNA"/>
</dbReference>
<evidence type="ECO:0000259" key="4">
    <source>
        <dbReference type="PROSITE" id="PS50011"/>
    </source>
</evidence>
<feature type="region of interest" description="Disordered" evidence="3">
    <location>
        <begin position="287"/>
        <end position="338"/>
    </location>
</feature>
<feature type="compositionally biased region" description="Polar residues" evidence="3">
    <location>
        <begin position="529"/>
        <end position="540"/>
    </location>
</feature>
<dbReference type="Proteomes" id="UP000315783">
    <property type="component" value="Unassembled WGS sequence"/>
</dbReference>
<dbReference type="OrthoDB" id="1668230at2759"/>
<feature type="compositionally biased region" description="Basic and acidic residues" evidence="3">
    <location>
        <begin position="258"/>
        <end position="275"/>
    </location>
</feature>
<protein>
    <submittedName>
        <fullName evidence="5">Protein kinase-like domain</fullName>
    </submittedName>
</protein>
<evidence type="ECO:0000256" key="2">
    <source>
        <dbReference type="ARBA" id="ARBA00022840"/>
    </source>
</evidence>
<dbReference type="PROSITE" id="PS50011">
    <property type="entry name" value="PROTEIN_KINASE_DOM"/>
    <property type="match status" value="1"/>
</dbReference>
<keyword evidence="5" id="KW-0808">Transferase</keyword>
<dbReference type="GO" id="GO:0097527">
    <property type="term" value="P:necroptotic signaling pathway"/>
    <property type="evidence" value="ECO:0007669"/>
    <property type="project" value="TreeGrafter"/>
</dbReference>
<dbReference type="STRING" id="43265.A0A545V6G1"/>
<dbReference type="SUPFAM" id="SSF56112">
    <property type="entry name" value="Protein kinase-like (PK-like)"/>
    <property type="match status" value="1"/>
</dbReference>
<dbReference type="Gene3D" id="3.30.200.20">
    <property type="entry name" value="Phosphorylase Kinase, domain 1"/>
    <property type="match status" value="1"/>
</dbReference>
<dbReference type="InterPro" id="IPR000719">
    <property type="entry name" value="Prot_kinase_dom"/>
</dbReference>
<comment type="caution">
    <text evidence="5">The sequence shown here is derived from an EMBL/GenBank/DDBJ whole genome shotgun (WGS) entry which is preliminary data.</text>
</comment>
<proteinExistence type="predicted"/>
<keyword evidence="1" id="KW-0547">Nucleotide-binding</keyword>
<dbReference type="PANTHER" id="PTHR44329">
    <property type="entry name" value="SERINE/THREONINE-PROTEIN KINASE TNNI3K-RELATED"/>
    <property type="match status" value="1"/>
</dbReference>
<feature type="region of interest" description="Disordered" evidence="3">
    <location>
        <begin position="516"/>
        <end position="544"/>
    </location>
</feature>
<evidence type="ECO:0000313" key="6">
    <source>
        <dbReference type="Proteomes" id="UP000315783"/>
    </source>
</evidence>
<name>A0A545V6G1_9HYPO</name>
<feature type="compositionally biased region" description="Polar residues" evidence="3">
    <location>
        <begin position="219"/>
        <end position="228"/>
    </location>
</feature>
<feature type="region of interest" description="Disordered" evidence="3">
    <location>
        <begin position="151"/>
        <end position="275"/>
    </location>
</feature>
<feature type="domain" description="Protein kinase" evidence="4">
    <location>
        <begin position="554"/>
        <end position="821"/>
    </location>
</feature>
<dbReference type="GO" id="GO:0005524">
    <property type="term" value="F:ATP binding"/>
    <property type="evidence" value="ECO:0007669"/>
    <property type="project" value="UniProtKB-KW"/>
</dbReference>
<organism evidence="5 6">
    <name type="scientific">Cordyceps javanica</name>
    <dbReference type="NCBI Taxonomy" id="43265"/>
    <lineage>
        <taxon>Eukaryota</taxon>
        <taxon>Fungi</taxon>
        <taxon>Dikarya</taxon>
        <taxon>Ascomycota</taxon>
        <taxon>Pezizomycotina</taxon>
        <taxon>Sordariomycetes</taxon>
        <taxon>Hypocreomycetidae</taxon>
        <taxon>Hypocreales</taxon>
        <taxon>Cordycipitaceae</taxon>
        <taxon>Cordyceps</taxon>
    </lineage>
</organism>
<feature type="region of interest" description="Disordered" evidence="3">
    <location>
        <begin position="1"/>
        <end position="127"/>
    </location>
</feature>
<reference evidence="5 6" key="1">
    <citation type="journal article" date="2019" name="Appl. Microbiol. Biotechnol.">
        <title>Genome sequence of Isaria javanica and comparative genome analysis insights into family S53 peptidase evolution in fungal entomopathogens.</title>
        <authorList>
            <person name="Lin R."/>
            <person name="Zhang X."/>
            <person name="Xin B."/>
            <person name="Zou M."/>
            <person name="Gao Y."/>
            <person name="Qin F."/>
            <person name="Hu Q."/>
            <person name="Xie B."/>
            <person name="Cheng X."/>
        </authorList>
    </citation>
    <scope>NUCLEOTIDE SEQUENCE [LARGE SCALE GENOMIC DNA]</scope>
    <source>
        <strain evidence="5 6">IJ1G</strain>
    </source>
</reference>
<dbReference type="PANTHER" id="PTHR44329:SF298">
    <property type="entry name" value="MIXED LINEAGE KINASE DOMAIN-LIKE PROTEIN"/>
    <property type="match status" value="1"/>
</dbReference>
<keyword evidence="2" id="KW-0067">ATP-binding</keyword>
<evidence type="ECO:0000256" key="3">
    <source>
        <dbReference type="SAM" id="MobiDB-lite"/>
    </source>
</evidence>
<gene>
    <name evidence="5" type="ORF">IF1G_04534</name>
</gene>
<dbReference type="InterPro" id="IPR051681">
    <property type="entry name" value="Ser/Thr_Kinases-Pseudokinases"/>
</dbReference>
<dbReference type="InterPro" id="IPR011009">
    <property type="entry name" value="Kinase-like_dom_sf"/>
</dbReference>
<feature type="compositionally biased region" description="Low complexity" evidence="3">
    <location>
        <begin position="313"/>
        <end position="325"/>
    </location>
</feature>
<evidence type="ECO:0000256" key="1">
    <source>
        <dbReference type="ARBA" id="ARBA00022741"/>
    </source>
</evidence>
<dbReference type="SMART" id="SM00220">
    <property type="entry name" value="S_TKc"/>
    <property type="match status" value="1"/>
</dbReference>
<dbReference type="Gene3D" id="1.10.510.10">
    <property type="entry name" value="Transferase(Phosphotransferase) domain 1"/>
    <property type="match status" value="1"/>
</dbReference>
<accession>A0A545V6G1</accession>
<keyword evidence="6" id="KW-1185">Reference proteome</keyword>
<evidence type="ECO:0000313" key="5">
    <source>
        <dbReference type="EMBL" id="TQV97294.1"/>
    </source>
</evidence>
<sequence length="821" mass="90310">MSNQESYESSSSNPRSKDYAASSREPRCLSRAPTPGQYTSDEEEWQRLSRAPTPGDATISSGEGENARHFPRAPTPGQYTSDEEESQRLSRAPTPGDATISSGENARRFARAPTPTPGNNTTPAWEELHSSSKTIVLGKYAASSEAEQRLWYGVQDRGNNASPGGEGSRSASRAPTPGRDTPPSSDDISVSYCAPTPERDTKPSDDDLGVFYCAPTPGEYTSQSNGHGRSNFDEATPESYSASGEWRKRRRIGASTARKHDASSEDHRLKELGKDECLVEEAWASGVPSRCLTSGGDSASRRESQQLQRSTRESTAQDSSSSSSSPDEEDSYPASHSAVCETPEEAYCFRAFSEMTLRQADLPGDARVAVSTSAFGPALEPFSLPPDEDGGAAETVFVVRQTSDTAKFSLQLDRRHRCLFYYDVASDNLIAHNDGSGAIDLVAESTDRCEEIGRRCTLASLRTMLIAPGYWRIDAGPETRDSRPMSVQLFVMPRRYEVQQSDMPVVAGVKRARADDGSHDVAKADSSAGAANQQVVGSESDSNDDSIIFKDSKVVSVVSPDKGNLEENYELSNHRYIQGPQRSRLVFWGRHSNIPGEVVVKAMRATGPLPTERVDLTHDWEREVHFLKSLRHPSIVQFYGSDSRFLTIFMEYLPINDLARMSSGPDYMFSGSLQVATQVLTDMAEALEYLRGSERGAVLVDFGLATEVCRAGVCGGTWPYVPPEAEGTSAVRRGPPAEIYSLGITMLYLLKEIALPEKTMPRWQLFARTPQYQDWERRVGEVRNTLCGSHAEIVRRMLQVRPQHRITALEILEKLKTEDAD</sequence>